<dbReference type="InterPro" id="IPR058636">
    <property type="entry name" value="Beta-barrel_YknX"/>
</dbReference>
<reference evidence="7 8" key="1">
    <citation type="submission" date="2020-08" db="EMBL/GenBank/DDBJ databases">
        <title>Genomic Encyclopedia of Type Strains, Phase IV (KMG-IV): sequencing the most valuable type-strain genomes for metagenomic binning, comparative biology and taxonomic classification.</title>
        <authorList>
            <person name="Goeker M."/>
        </authorList>
    </citation>
    <scope>NUCLEOTIDE SEQUENCE [LARGE SCALE GENOMIC DNA]</scope>
    <source>
        <strain evidence="7 8">DSM 26723</strain>
    </source>
</reference>
<dbReference type="Pfam" id="PF25917">
    <property type="entry name" value="BSH_RND"/>
    <property type="match status" value="1"/>
</dbReference>
<name>A0A841HJE5_9GAMM</name>
<keyword evidence="4" id="KW-0812">Transmembrane</keyword>
<feature type="domain" description="YknX-like beta-barrel" evidence="6">
    <location>
        <begin position="252"/>
        <end position="338"/>
    </location>
</feature>
<dbReference type="Proteomes" id="UP000588068">
    <property type="component" value="Unassembled WGS sequence"/>
</dbReference>
<feature type="domain" description="Multidrug resistance protein MdtA-like barrel-sandwich hybrid" evidence="5">
    <location>
        <begin position="82"/>
        <end position="239"/>
    </location>
</feature>
<sequence>MSTTETTPSSEVAETLALDGQRDPAPWRRWVKWGVLALVLLGAAYFFFGRAGTAQTKYVTQEVTQGELTVTVTATGNLEPRNQVDIGVELSGTVRNVLVDVNDVVKKGQLLAQLDTTRLNAQLLQARSSLASAEARVLQAIASEKEATANYQRLLKVRELSNNKIPSQQDLDVAEAAVARADGEQAAAKASVSQARGSLETVLTDLAKAEIRSPINGVVLVRSVEPGQTVASSLQAPVLFTLAEDLKKMELHVAVDEADVGSVQNGQQATFTVDAFPSRRFSAHITQVHFASSNTQKSSSSTSQASATSTGVVTYETVLEVDNSELLLRPGMTATAEIVTTNITDALLIPNAALRFTPEGVDVPGAPAAQQRSALSAIMPQMGRRPNFGQQQGGGNRRMGRAWILEDGKPAMVMFRPGATDGRVTQVLPIGEMPNANRMNNAPPEVVERMKKAMERKLEAGTAVIVDAETPQKS</sequence>
<evidence type="ECO:0000313" key="7">
    <source>
        <dbReference type="EMBL" id="MBB6093147.1"/>
    </source>
</evidence>
<evidence type="ECO:0000259" key="6">
    <source>
        <dbReference type="Pfam" id="PF25990"/>
    </source>
</evidence>
<dbReference type="InterPro" id="IPR058625">
    <property type="entry name" value="MdtA-like_BSH"/>
</dbReference>
<dbReference type="Gene3D" id="2.40.50.100">
    <property type="match status" value="1"/>
</dbReference>
<comment type="similarity">
    <text evidence="2">Belongs to the membrane fusion protein (MFP) (TC 8.A.1) family.</text>
</comment>
<keyword evidence="4" id="KW-0472">Membrane</keyword>
<dbReference type="NCBIfam" id="TIGR01730">
    <property type="entry name" value="RND_mfp"/>
    <property type="match status" value="1"/>
</dbReference>
<dbReference type="PANTHER" id="PTHR32347:SF14">
    <property type="entry name" value="EFFLUX SYSTEM COMPONENT YKNX-RELATED"/>
    <property type="match status" value="1"/>
</dbReference>
<dbReference type="GO" id="GO:0030313">
    <property type="term" value="C:cell envelope"/>
    <property type="evidence" value="ECO:0007669"/>
    <property type="project" value="UniProtKB-SubCell"/>
</dbReference>
<dbReference type="Gene3D" id="1.10.287.470">
    <property type="entry name" value="Helix hairpin bin"/>
    <property type="match status" value="1"/>
</dbReference>
<dbReference type="PANTHER" id="PTHR32347">
    <property type="entry name" value="EFFLUX SYSTEM COMPONENT YKNX-RELATED"/>
    <property type="match status" value="1"/>
</dbReference>
<evidence type="ECO:0000256" key="1">
    <source>
        <dbReference type="ARBA" id="ARBA00004196"/>
    </source>
</evidence>
<dbReference type="Pfam" id="PF25990">
    <property type="entry name" value="Beta-barrel_YknX"/>
    <property type="match status" value="1"/>
</dbReference>
<proteinExistence type="inferred from homology"/>
<keyword evidence="8" id="KW-1185">Reference proteome</keyword>
<organism evidence="7 8">
    <name type="scientific">Povalibacter uvarum</name>
    <dbReference type="NCBI Taxonomy" id="732238"/>
    <lineage>
        <taxon>Bacteria</taxon>
        <taxon>Pseudomonadati</taxon>
        <taxon>Pseudomonadota</taxon>
        <taxon>Gammaproteobacteria</taxon>
        <taxon>Steroidobacterales</taxon>
        <taxon>Steroidobacteraceae</taxon>
        <taxon>Povalibacter</taxon>
    </lineage>
</organism>
<dbReference type="Gene3D" id="2.40.30.170">
    <property type="match status" value="1"/>
</dbReference>
<gene>
    <name evidence="7" type="ORF">HNQ60_002025</name>
</gene>
<feature type="transmembrane region" description="Helical" evidence="4">
    <location>
        <begin position="30"/>
        <end position="48"/>
    </location>
</feature>
<dbReference type="SUPFAM" id="SSF111369">
    <property type="entry name" value="HlyD-like secretion proteins"/>
    <property type="match status" value="1"/>
</dbReference>
<keyword evidence="3" id="KW-0175">Coiled coil</keyword>
<dbReference type="GO" id="GO:0016020">
    <property type="term" value="C:membrane"/>
    <property type="evidence" value="ECO:0007669"/>
    <property type="project" value="InterPro"/>
</dbReference>
<dbReference type="AlphaFoldDB" id="A0A841HJE5"/>
<comment type="subcellular location">
    <subcellularLocation>
        <location evidence="1">Cell envelope</location>
    </subcellularLocation>
</comment>
<evidence type="ECO:0000259" key="5">
    <source>
        <dbReference type="Pfam" id="PF25917"/>
    </source>
</evidence>
<evidence type="ECO:0000256" key="2">
    <source>
        <dbReference type="ARBA" id="ARBA00009477"/>
    </source>
</evidence>
<evidence type="ECO:0000313" key="8">
    <source>
        <dbReference type="Proteomes" id="UP000588068"/>
    </source>
</evidence>
<evidence type="ECO:0000256" key="3">
    <source>
        <dbReference type="ARBA" id="ARBA00023054"/>
    </source>
</evidence>
<dbReference type="InterPro" id="IPR006143">
    <property type="entry name" value="RND_pump_MFP"/>
</dbReference>
<dbReference type="RefSeq" id="WP_184331229.1">
    <property type="nucleotide sequence ID" value="NZ_JACHHZ010000002.1"/>
</dbReference>
<evidence type="ECO:0000256" key="4">
    <source>
        <dbReference type="SAM" id="Phobius"/>
    </source>
</evidence>
<dbReference type="EMBL" id="JACHHZ010000002">
    <property type="protein sequence ID" value="MBB6093147.1"/>
    <property type="molecule type" value="Genomic_DNA"/>
</dbReference>
<protein>
    <submittedName>
        <fullName evidence="7">HlyD family secretion protein</fullName>
    </submittedName>
</protein>
<dbReference type="InterPro" id="IPR050465">
    <property type="entry name" value="UPF0194_transport"/>
</dbReference>
<keyword evidence="4" id="KW-1133">Transmembrane helix</keyword>
<accession>A0A841HJE5</accession>
<dbReference type="GO" id="GO:0022857">
    <property type="term" value="F:transmembrane transporter activity"/>
    <property type="evidence" value="ECO:0007669"/>
    <property type="project" value="InterPro"/>
</dbReference>
<comment type="caution">
    <text evidence="7">The sequence shown here is derived from an EMBL/GenBank/DDBJ whole genome shotgun (WGS) entry which is preliminary data.</text>
</comment>